<accession>A0ACA8R455</accession>
<dbReference type="EMBL" id="AP019779">
    <property type="protein sequence ID" value="BBL62472.1"/>
    <property type="molecule type" value="Genomic_DNA"/>
</dbReference>
<evidence type="ECO:0000313" key="2">
    <source>
        <dbReference type="Proteomes" id="UP000825015"/>
    </source>
</evidence>
<sequence>MKEKIFDTIGSSLFIILILLIVSLFTLMPILNMIILGIIIAYGIKPIKNKFQSKLKYPSISIILSIVIVVIPLILLFAYTISVTIDLSYTFINNNHNILSQISFNQTTSIINSYIPTEMQSSTESITTTITELINDILKLFFGYFIEFVKSLPFVMIQVFVLIFSTFYFARDGYKVKSYVKALIPKEKHQFFGNMIKEIKTVLKSIFYGHFLTGFIIGLIATIGFLILGYPYALFLGILTGVCQLIPLIGPWPVYTILFIYDMVSGNYVRGIIVLLFGFGLSLSDMYIRPTLSGKYVDIHPMILLLGFVSGPIVFGLIGFILGPLILGITYAVVKTYKNEKERLSLENKNVTI</sequence>
<reference evidence="1" key="1">
    <citation type="submission" date="2019-06" db="EMBL/GenBank/DDBJ databases">
        <title>Complete genome sequence of Methanobrevibacter arboriphilus strain SA.</title>
        <authorList>
            <person name="Asakawa S."/>
        </authorList>
    </citation>
    <scope>NUCLEOTIDE SEQUENCE</scope>
    <source>
        <strain evidence="1">SA</strain>
    </source>
</reference>
<gene>
    <name evidence="1" type="ORF">MarbSA_15120</name>
</gene>
<dbReference type="Proteomes" id="UP000825015">
    <property type="component" value="Chromosome"/>
</dbReference>
<proteinExistence type="predicted"/>
<organism evidence="1 2">
    <name type="scientific">Methanobrevibacter arboriphilus</name>
    <dbReference type="NCBI Taxonomy" id="39441"/>
    <lineage>
        <taxon>Archaea</taxon>
        <taxon>Methanobacteriati</taxon>
        <taxon>Methanobacteriota</taxon>
        <taxon>Methanomada group</taxon>
        <taxon>Methanobacteria</taxon>
        <taxon>Methanobacteriales</taxon>
        <taxon>Methanobacteriaceae</taxon>
        <taxon>Methanobrevibacter</taxon>
    </lineage>
</organism>
<protein>
    <submittedName>
        <fullName evidence="1">AI-2E family transporter</fullName>
    </submittedName>
</protein>
<evidence type="ECO:0000313" key="1">
    <source>
        <dbReference type="EMBL" id="BBL62472.1"/>
    </source>
</evidence>
<keyword evidence="2" id="KW-1185">Reference proteome</keyword>
<name>A0ACA8R455_METAZ</name>